<comment type="caution">
    <text evidence="1">The sequence shown here is derived from an EMBL/GenBank/DDBJ whole genome shotgun (WGS) entry which is preliminary data.</text>
</comment>
<name>A0ACB8C6W2_DERSI</name>
<organism evidence="1 2">
    <name type="scientific">Dermacentor silvarum</name>
    <name type="common">Tick</name>
    <dbReference type="NCBI Taxonomy" id="543639"/>
    <lineage>
        <taxon>Eukaryota</taxon>
        <taxon>Metazoa</taxon>
        <taxon>Ecdysozoa</taxon>
        <taxon>Arthropoda</taxon>
        <taxon>Chelicerata</taxon>
        <taxon>Arachnida</taxon>
        <taxon>Acari</taxon>
        <taxon>Parasitiformes</taxon>
        <taxon>Ixodida</taxon>
        <taxon>Ixodoidea</taxon>
        <taxon>Ixodidae</taxon>
        <taxon>Rhipicephalinae</taxon>
        <taxon>Dermacentor</taxon>
    </lineage>
</organism>
<proteinExistence type="predicted"/>
<sequence>MDGGISTLAAAGTAAFSFDDLSLDELGTDLDSLFSSDSLQDDDSASTSTCHQAVGTDAALLQLPEFGIFTEPCYPLFCAEPSAAQSVWTATGHDYHQKAAAADFSPDSGYEDAASATSSSPTPEGCLEVDWCDEFPADGLDDFVVLGVGLKTLMSSLSEGDSFSCNVLSSSSPVLSVPQPPPPPPPPLTRKPNQNWLPQRQRATGSGRKPKSSNVVAGCTGATPRRQGGRAPPPTPVVANEEEKLFCCSYPGCSKVYSKSSHLKAHLRRHTGEKPFACQWPGCGWRFSRSDELARHKRSHSGIKPYRCQICDKRFSRSDHLAKHLKVHRRDKVNAGPLTAGRSRTSGIARA</sequence>
<evidence type="ECO:0000313" key="2">
    <source>
        <dbReference type="Proteomes" id="UP000821865"/>
    </source>
</evidence>
<dbReference type="EMBL" id="CM023477">
    <property type="protein sequence ID" value="KAH7936614.1"/>
    <property type="molecule type" value="Genomic_DNA"/>
</dbReference>
<evidence type="ECO:0000313" key="1">
    <source>
        <dbReference type="EMBL" id="KAH7936614.1"/>
    </source>
</evidence>
<reference evidence="1" key="1">
    <citation type="submission" date="2020-05" db="EMBL/GenBank/DDBJ databases">
        <title>Large-scale comparative analyses of tick genomes elucidate their genetic diversity and vector capacities.</title>
        <authorList>
            <person name="Jia N."/>
            <person name="Wang J."/>
            <person name="Shi W."/>
            <person name="Du L."/>
            <person name="Sun Y."/>
            <person name="Zhan W."/>
            <person name="Jiang J."/>
            <person name="Wang Q."/>
            <person name="Zhang B."/>
            <person name="Ji P."/>
            <person name="Sakyi L.B."/>
            <person name="Cui X."/>
            <person name="Yuan T."/>
            <person name="Jiang B."/>
            <person name="Yang W."/>
            <person name="Lam T.T.-Y."/>
            <person name="Chang Q."/>
            <person name="Ding S."/>
            <person name="Wang X."/>
            <person name="Zhu J."/>
            <person name="Ruan X."/>
            <person name="Zhao L."/>
            <person name="Wei J."/>
            <person name="Que T."/>
            <person name="Du C."/>
            <person name="Cheng J."/>
            <person name="Dai P."/>
            <person name="Han X."/>
            <person name="Huang E."/>
            <person name="Gao Y."/>
            <person name="Liu J."/>
            <person name="Shao H."/>
            <person name="Ye R."/>
            <person name="Li L."/>
            <person name="Wei W."/>
            <person name="Wang X."/>
            <person name="Wang C."/>
            <person name="Yang T."/>
            <person name="Huo Q."/>
            <person name="Li W."/>
            <person name="Guo W."/>
            <person name="Chen H."/>
            <person name="Zhou L."/>
            <person name="Ni X."/>
            <person name="Tian J."/>
            <person name="Zhou Y."/>
            <person name="Sheng Y."/>
            <person name="Liu T."/>
            <person name="Pan Y."/>
            <person name="Xia L."/>
            <person name="Li J."/>
            <person name="Zhao F."/>
            <person name="Cao W."/>
        </authorList>
    </citation>
    <scope>NUCLEOTIDE SEQUENCE</scope>
    <source>
        <strain evidence="1">Dsil-2018</strain>
    </source>
</reference>
<gene>
    <name evidence="1" type="ORF">HPB49_001669</name>
</gene>
<keyword evidence="2" id="KW-1185">Reference proteome</keyword>
<protein>
    <submittedName>
        <fullName evidence="1">Uncharacterized protein</fullName>
    </submittedName>
</protein>
<accession>A0ACB8C6W2</accession>
<dbReference type="Proteomes" id="UP000821865">
    <property type="component" value="Chromosome 8"/>
</dbReference>